<protein>
    <submittedName>
        <fullName evidence="2">Phosphoacetylglucosamine mutase</fullName>
    </submittedName>
</protein>
<proteinExistence type="predicted"/>
<gene>
    <name evidence="2" type="primary">AGM1</name>
    <name evidence="2" type="ORF">AVEN_185744_1</name>
</gene>
<dbReference type="InterPro" id="IPR049022">
    <property type="entry name" value="AMG1_III"/>
</dbReference>
<dbReference type="GO" id="GO:0004610">
    <property type="term" value="F:phosphoacetylglucosamine mutase activity"/>
    <property type="evidence" value="ECO:0007669"/>
    <property type="project" value="TreeGrafter"/>
</dbReference>
<comment type="caution">
    <text evidence="2">The sequence shown here is derived from an EMBL/GenBank/DDBJ whole genome shotgun (WGS) entry which is preliminary data.</text>
</comment>
<sequence>METGKRYASFDGDADRLVYYYKDCTGTFRLLDGDKIATLFAHFLQPLIKATELDLTMRVVQTAYANGSSTNFIEKTLGIPVVCVPTGVKHLHHEALKYDIGIYFEANGHGTVIFSNDAFRQIKEIGFNSNTSLRQQIAAKKLASVMDLINEQHEGYFGTELVILNRSQMDDTSAGHPLAKLSHHTSERTFGPDRFNVHQTRLHSGSSVESGFEPGTLRP</sequence>
<dbReference type="Proteomes" id="UP000499080">
    <property type="component" value="Unassembled WGS sequence"/>
</dbReference>
<dbReference type="SUPFAM" id="SSF53738">
    <property type="entry name" value="Phosphoglucomutase, first 3 domains"/>
    <property type="match status" value="1"/>
</dbReference>
<dbReference type="InterPro" id="IPR016055">
    <property type="entry name" value="A-D-PHexomutase_a/b/a-I/II/III"/>
</dbReference>
<keyword evidence="3" id="KW-1185">Reference proteome</keyword>
<evidence type="ECO:0000313" key="3">
    <source>
        <dbReference type="Proteomes" id="UP000499080"/>
    </source>
</evidence>
<dbReference type="OrthoDB" id="1928at2759"/>
<organism evidence="2 3">
    <name type="scientific">Araneus ventricosus</name>
    <name type="common">Orbweaver spider</name>
    <name type="synonym">Epeira ventricosa</name>
    <dbReference type="NCBI Taxonomy" id="182803"/>
    <lineage>
        <taxon>Eukaryota</taxon>
        <taxon>Metazoa</taxon>
        <taxon>Ecdysozoa</taxon>
        <taxon>Arthropoda</taxon>
        <taxon>Chelicerata</taxon>
        <taxon>Arachnida</taxon>
        <taxon>Araneae</taxon>
        <taxon>Araneomorphae</taxon>
        <taxon>Entelegynae</taxon>
        <taxon>Araneoidea</taxon>
        <taxon>Araneidae</taxon>
        <taxon>Araneus</taxon>
    </lineage>
</organism>
<dbReference type="PANTHER" id="PTHR45955:SF1">
    <property type="entry name" value="PHOSPHOACETYLGLUCOSAMINE MUTASE"/>
    <property type="match status" value="1"/>
</dbReference>
<name>A0A4Y2P8E1_ARAVE</name>
<dbReference type="GO" id="GO:0005975">
    <property type="term" value="P:carbohydrate metabolic process"/>
    <property type="evidence" value="ECO:0007669"/>
    <property type="project" value="InterPro"/>
</dbReference>
<dbReference type="GO" id="GO:0006048">
    <property type="term" value="P:UDP-N-acetylglucosamine biosynthetic process"/>
    <property type="evidence" value="ECO:0007669"/>
    <property type="project" value="TreeGrafter"/>
</dbReference>
<dbReference type="Gene3D" id="3.40.120.10">
    <property type="entry name" value="Alpha-D-Glucose-1,6-Bisphosphate, subunit A, domain 3"/>
    <property type="match status" value="2"/>
</dbReference>
<evidence type="ECO:0000313" key="2">
    <source>
        <dbReference type="EMBL" id="GBN47309.1"/>
    </source>
</evidence>
<dbReference type="Pfam" id="PF21404">
    <property type="entry name" value="AMG1_III"/>
    <property type="match status" value="1"/>
</dbReference>
<dbReference type="EMBL" id="BGPR01010654">
    <property type="protein sequence ID" value="GBN47309.1"/>
    <property type="molecule type" value="Genomic_DNA"/>
</dbReference>
<feature type="domain" description="Phosphoacetylglucosamine mutase AMG1" evidence="1">
    <location>
        <begin position="32"/>
        <end position="152"/>
    </location>
</feature>
<evidence type="ECO:0000259" key="1">
    <source>
        <dbReference type="Pfam" id="PF21404"/>
    </source>
</evidence>
<dbReference type="FunFam" id="3.40.120.10:FF:000015">
    <property type="entry name" value="Phosphoacetylglucosamine mutase"/>
    <property type="match status" value="1"/>
</dbReference>
<accession>A0A4Y2P8E1</accession>
<dbReference type="PANTHER" id="PTHR45955">
    <property type="entry name" value="PHOSPHOACETYLGLUCOSAMINE MUTASE"/>
    <property type="match status" value="1"/>
</dbReference>
<reference evidence="2 3" key="1">
    <citation type="journal article" date="2019" name="Sci. Rep.">
        <title>Orb-weaving spider Araneus ventricosus genome elucidates the spidroin gene catalogue.</title>
        <authorList>
            <person name="Kono N."/>
            <person name="Nakamura H."/>
            <person name="Ohtoshi R."/>
            <person name="Moran D.A.P."/>
            <person name="Shinohara A."/>
            <person name="Yoshida Y."/>
            <person name="Fujiwara M."/>
            <person name="Mori M."/>
            <person name="Tomita M."/>
            <person name="Arakawa K."/>
        </authorList>
    </citation>
    <scope>NUCLEOTIDE SEQUENCE [LARGE SCALE GENOMIC DNA]</scope>
</reference>
<dbReference type="AlphaFoldDB" id="A0A4Y2P8E1"/>